<accession>N8ZU76</accession>
<dbReference type="PANTHER" id="PTHR43736">
    <property type="entry name" value="ADP-RIBOSE PYROPHOSPHATASE"/>
    <property type="match status" value="1"/>
</dbReference>
<organism evidence="6 7">
    <name type="scientific">Acinetobacter gerneri DSM 14967 = CIP 107464 = MTCC 9824</name>
    <dbReference type="NCBI Taxonomy" id="1120926"/>
    <lineage>
        <taxon>Bacteria</taxon>
        <taxon>Pseudomonadati</taxon>
        <taxon>Pseudomonadota</taxon>
        <taxon>Gammaproteobacteria</taxon>
        <taxon>Moraxellales</taxon>
        <taxon>Moraxellaceae</taxon>
        <taxon>Acinetobacter</taxon>
    </lineage>
</organism>
<dbReference type="PROSITE" id="PS51462">
    <property type="entry name" value="NUDIX"/>
    <property type="match status" value="1"/>
</dbReference>
<evidence type="ECO:0000256" key="1">
    <source>
        <dbReference type="ARBA" id="ARBA00001936"/>
    </source>
</evidence>
<comment type="function">
    <text evidence="4">Accelerates the degradation of transcripts by removing pyrophosphate from the 5'-end of triphosphorylated RNA, leading to a more labile monophosphorylated state that can stimulate subsequent ribonuclease cleavage.</text>
</comment>
<proteinExistence type="inferred from homology"/>
<dbReference type="SUPFAM" id="SSF55811">
    <property type="entry name" value="Nudix"/>
    <property type="match status" value="1"/>
</dbReference>
<evidence type="ECO:0000256" key="3">
    <source>
        <dbReference type="ARBA" id="ARBA00022801"/>
    </source>
</evidence>
<dbReference type="InterPro" id="IPR022927">
    <property type="entry name" value="RppH"/>
</dbReference>
<dbReference type="AlphaFoldDB" id="N8ZU76"/>
<evidence type="ECO:0000259" key="5">
    <source>
        <dbReference type="PROSITE" id="PS51462"/>
    </source>
</evidence>
<evidence type="ECO:0000256" key="2">
    <source>
        <dbReference type="ARBA" id="ARBA00001946"/>
    </source>
</evidence>
<keyword evidence="7" id="KW-1185">Reference proteome</keyword>
<dbReference type="NCBIfam" id="NF001934">
    <property type="entry name" value="PRK00714.1-1"/>
    <property type="match status" value="1"/>
</dbReference>
<dbReference type="FunFam" id="3.90.79.10:FF:000001">
    <property type="entry name" value="RNA pyrophosphohydrolase"/>
    <property type="match status" value="1"/>
</dbReference>
<feature type="domain" description="Nudix hydrolase" evidence="5">
    <location>
        <begin position="24"/>
        <end position="167"/>
    </location>
</feature>
<dbReference type="HOGENOM" id="CLU_087195_3_1_6"/>
<comment type="cofactor">
    <cofactor evidence="1">
        <name>Mn(2+)</name>
        <dbReference type="ChEBI" id="CHEBI:29035"/>
    </cofactor>
</comment>
<dbReference type="Proteomes" id="UP000013117">
    <property type="component" value="Unassembled WGS sequence"/>
</dbReference>
<dbReference type="Pfam" id="PF00293">
    <property type="entry name" value="NUDIX"/>
    <property type="match status" value="1"/>
</dbReference>
<comment type="cofactor">
    <cofactor evidence="4">
        <name>a divalent metal cation</name>
        <dbReference type="ChEBI" id="CHEBI:60240"/>
    </cofactor>
</comment>
<dbReference type="eggNOG" id="COG0494">
    <property type="taxonomic scope" value="Bacteria"/>
</dbReference>
<dbReference type="HAMAP" id="MF_00298">
    <property type="entry name" value="Nudix_RppH"/>
    <property type="match status" value="1"/>
</dbReference>
<gene>
    <name evidence="4" type="primary">rppH</name>
    <name evidence="4" type="synonym">nudH</name>
    <name evidence="6" type="ORF">F960_00606</name>
</gene>
<reference evidence="6 7" key="1">
    <citation type="submission" date="2013-02" db="EMBL/GenBank/DDBJ databases">
        <title>The Genome Sequence of Acinetobacter gerneri CIP 107464.</title>
        <authorList>
            <consortium name="The Broad Institute Genome Sequencing Platform"/>
            <consortium name="The Broad Institute Genome Sequencing Center for Infectious Disease"/>
            <person name="Cerqueira G."/>
            <person name="Feldgarden M."/>
            <person name="Courvalin P."/>
            <person name="Perichon B."/>
            <person name="Grillot-Courvalin C."/>
            <person name="Clermont D."/>
            <person name="Rocha E."/>
            <person name="Yoon E.-J."/>
            <person name="Nemec A."/>
            <person name="Walker B."/>
            <person name="Young S.K."/>
            <person name="Zeng Q."/>
            <person name="Gargeya S."/>
            <person name="Fitzgerald M."/>
            <person name="Haas B."/>
            <person name="Abouelleil A."/>
            <person name="Alvarado L."/>
            <person name="Arachchi H.M."/>
            <person name="Berlin A.M."/>
            <person name="Chapman S.B."/>
            <person name="Dewar J."/>
            <person name="Goldberg J."/>
            <person name="Griggs A."/>
            <person name="Gujja S."/>
            <person name="Hansen M."/>
            <person name="Howarth C."/>
            <person name="Imamovic A."/>
            <person name="Larimer J."/>
            <person name="McCowan C."/>
            <person name="Murphy C."/>
            <person name="Neiman D."/>
            <person name="Pearson M."/>
            <person name="Priest M."/>
            <person name="Roberts A."/>
            <person name="Saif S."/>
            <person name="Shea T."/>
            <person name="Sisk P."/>
            <person name="Sykes S."/>
            <person name="Wortman J."/>
            <person name="Nusbaum C."/>
            <person name="Birren B."/>
        </authorList>
    </citation>
    <scope>NUCLEOTIDE SEQUENCE [LARGE SCALE GENOMIC DNA]</scope>
    <source>
        <strain evidence="6 7">CIP 107464</strain>
    </source>
</reference>
<comment type="caution">
    <text evidence="6">The sequence shown here is derived from an EMBL/GenBank/DDBJ whole genome shotgun (WGS) entry which is preliminary data.</text>
</comment>
<dbReference type="InterPro" id="IPR015797">
    <property type="entry name" value="NUDIX_hydrolase-like_dom_sf"/>
</dbReference>
<keyword evidence="3 4" id="KW-0378">Hydrolase</keyword>
<dbReference type="PANTHER" id="PTHR43736:SF1">
    <property type="entry name" value="DIHYDRONEOPTERIN TRIPHOSPHATE DIPHOSPHATASE"/>
    <property type="match status" value="1"/>
</dbReference>
<dbReference type="Gene3D" id="3.90.79.10">
    <property type="entry name" value="Nucleoside Triphosphate Pyrophosphohydrolase"/>
    <property type="match status" value="1"/>
</dbReference>
<name>N8ZU76_9GAMM</name>
<dbReference type="InterPro" id="IPR020476">
    <property type="entry name" value="Nudix_hydrolase"/>
</dbReference>
<dbReference type="PATRIC" id="fig|1120926.3.peg.574"/>
<dbReference type="EC" id="3.6.1.-" evidence="4"/>
<dbReference type="PRINTS" id="PR00502">
    <property type="entry name" value="NUDIXFAMILY"/>
</dbReference>
<comment type="cofactor">
    <cofactor evidence="2">
        <name>Mg(2+)</name>
        <dbReference type="ChEBI" id="CHEBI:18420"/>
    </cofactor>
</comment>
<evidence type="ECO:0000313" key="7">
    <source>
        <dbReference type="Proteomes" id="UP000013117"/>
    </source>
</evidence>
<dbReference type="NCBIfam" id="NF001937">
    <property type="entry name" value="PRK00714.1-4"/>
    <property type="match status" value="1"/>
</dbReference>
<evidence type="ECO:0000313" key="6">
    <source>
        <dbReference type="EMBL" id="ENV35308.1"/>
    </source>
</evidence>
<dbReference type="PROSITE" id="PS00893">
    <property type="entry name" value="NUDIX_BOX"/>
    <property type="match status" value="1"/>
</dbReference>
<comment type="similarity">
    <text evidence="4">Belongs to the Nudix hydrolase family. RppH subfamily.</text>
</comment>
<dbReference type="CDD" id="cd03671">
    <property type="entry name" value="NUDIX_Ap4A_hydrolase_plant_like"/>
    <property type="match status" value="1"/>
</dbReference>
<protein>
    <recommendedName>
        <fullName evidence="4">RNA pyrophosphohydrolase</fullName>
        <ecNumber evidence="4">3.6.1.-</ecNumber>
    </recommendedName>
    <alternativeName>
        <fullName evidence="4">(Di)nucleoside polyphosphate hydrolase</fullName>
    </alternativeName>
</protein>
<dbReference type="InterPro" id="IPR000086">
    <property type="entry name" value="NUDIX_hydrolase_dom"/>
</dbReference>
<evidence type="ECO:0000256" key="4">
    <source>
        <dbReference type="HAMAP-Rule" id="MF_00298"/>
    </source>
</evidence>
<feature type="short sequence motif" description="Nudix box" evidence="4">
    <location>
        <begin position="56"/>
        <end position="77"/>
    </location>
</feature>
<dbReference type="STRING" id="202952.GCA_000747725_00702"/>
<dbReference type="EMBL" id="APPN01000046">
    <property type="protein sequence ID" value="ENV35308.1"/>
    <property type="molecule type" value="Genomic_DNA"/>
</dbReference>
<dbReference type="NCBIfam" id="NF001938">
    <property type="entry name" value="PRK00714.1-5"/>
    <property type="match status" value="1"/>
</dbReference>
<dbReference type="InterPro" id="IPR020084">
    <property type="entry name" value="NUDIX_hydrolase_CS"/>
</dbReference>
<dbReference type="GO" id="GO:0034353">
    <property type="term" value="F:mRNA 5'-diphosphatase activity"/>
    <property type="evidence" value="ECO:0007669"/>
    <property type="project" value="UniProtKB-ARBA"/>
</dbReference>
<sequence length="184" mass="21416">MTVPEIKVNDIDKFLGSQMIDSEGFRPNVGIILANDNGQVLWAKRIGHNAWQFPQGGIQYGETPEQALFRELREEVGLLPEHVQIIAQTKGWLRYRLPHRYIRSDSDPICIGQKQKWFLLKLTASAQNIQLDLSDPPEFDHWQWVSYWYPLGQVVNFKRDVYRKAMVELCMQLPQQSSENSSKM</sequence>